<accession>A0A3Q8X211</accession>
<dbReference type="Proteomes" id="UP000272528">
    <property type="component" value="Chromosome"/>
</dbReference>
<dbReference type="AlphaFoldDB" id="A0A3Q8X211"/>
<dbReference type="InterPro" id="IPR051474">
    <property type="entry name" value="Anti-sigma-K/W_factor"/>
</dbReference>
<feature type="transmembrane region" description="Helical" evidence="10">
    <location>
        <begin position="103"/>
        <end position="123"/>
    </location>
</feature>
<evidence type="ECO:0000259" key="11">
    <source>
        <dbReference type="Pfam" id="PF10099"/>
    </source>
</evidence>
<dbReference type="PANTHER" id="PTHR37461">
    <property type="entry name" value="ANTI-SIGMA-K FACTOR RSKA"/>
    <property type="match status" value="1"/>
</dbReference>
<dbReference type="GO" id="GO:0005886">
    <property type="term" value="C:plasma membrane"/>
    <property type="evidence" value="ECO:0007669"/>
    <property type="project" value="UniProtKB-SubCell"/>
</dbReference>
<feature type="region of interest" description="Disordered" evidence="9">
    <location>
        <begin position="240"/>
        <end position="260"/>
    </location>
</feature>
<evidence type="ECO:0000256" key="8">
    <source>
        <dbReference type="ARBA" id="ARBA00030803"/>
    </source>
</evidence>
<feature type="domain" description="Anti-sigma K factor RskA C-terminal" evidence="11">
    <location>
        <begin position="109"/>
        <end position="250"/>
    </location>
</feature>
<evidence type="ECO:0000256" key="1">
    <source>
        <dbReference type="ARBA" id="ARBA00004167"/>
    </source>
</evidence>
<keyword evidence="3" id="KW-1003">Cell membrane</keyword>
<organism evidence="12 13">
    <name type="scientific">Paenibacillus albus</name>
    <dbReference type="NCBI Taxonomy" id="2495582"/>
    <lineage>
        <taxon>Bacteria</taxon>
        <taxon>Bacillati</taxon>
        <taxon>Bacillota</taxon>
        <taxon>Bacilli</taxon>
        <taxon>Bacillales</taxon>
        <taxon>Paenibacillaceae</taxon>
        <taxon>Paenibacillus</taxon>
    </lineage>
</organism>
<keyword evidence="4 10" id="KW-0812">Transmembrane</keyword>
<evidence type="ECO:0000256" key="9">
    <source>
        <dbReference type="SAM" id="MobiDB-lite"/>
    </source>
</evidence>
<evidence type="ECO:0000256" key="3">
    <source>
        <dbReference type="ARBA" id="ARBA00022475"/>
    </source>
</evidence>
<evidence type="ECO:0000256" key="5">
    <source>
        <dbReference type="ARBA" id="ARBA00022989"/>
    </source>
</evidence>
<dbReference type="EMBL" id="CP034437">
    <property type="protein sequence ID" value="AZN38686.1"/>
    <property type="molecule type" value="Genomic_DNA"/>
</dbReference>
<evidence type="ECO:0000256" key="7">
    <source>
        <dbReference type="ARBA" id="ARBA00029829"/>
    </source>
</evidence>
<evidence type="ECO:0000313" key="12">
    <source>
        <dbReference type="EMBL" id="AZN38686.1"/>
    </source>
</evidence>
<dbReference type="RefSeq" id="WP_126012032.1">
    <property type="nucleotide sequence ID" value="NZ_CP034437.1"/>
</dbReference>
<dbReference type="Pfam" id="PF10099">
    <property type="entry name" value="RskA_C"/>
    <property type="match status" value="1"/>
</dbReference>
<dbReference type="OrthoDB" id="150725at2"/>
<gene>
    <name evidence="12" type="ORF">EJC50_02580</name>
</gene>
<dbReference type="Gene3D" id="1.10.10.1320">
    <property type="entry name" value="Anti-sigma factor, zinc-finger domain"/>
    <property type="match status" value="1"/>
</dbReference>
<evidence type="ECO:0000256" key="4">
    <source>
        <dbReference type="ARBA" id="ARBA00022692"/>
    </source>
</evidence>
<evidence type="ECO:0000256" key="10">
    <source>
        <dbReference type="SAM" id="Phobius"/>
    </source>
</evidence>
<sequence length="260" mass="28103">METREQQLPSACELCLEYVSDVCTAEEKEAFELHLPHCEACQQELQELRTVWEALPTDIHQIEPPPDLKQQVMDAAIAAQPADNGRSLHHSAARRSPFRFRKLTPALLTAAVAALVFMGAWNWQLQSKQQSAPLPVEQALNVSAAQITELVSLKAAGKLAGKSSGVACIVDNGQSKQFVVYLFGAGTTSGSEAYQVWLVKDGVRKSAGTFRVSPSDRGVGLLAMPIESAKLDFDSIGITLEPDDQGDQPRGTKVYGSTPA</sequence>
<evidence type="ECO:0000256" key="6">
    <source>
        <dbReference type="ARBA" id="ARBA00023136"/>
    </source>
</evidence>
<dbReference type="GO" id="GO:0016989">
    <property type="term" value="F:sigma factor antagonist activity"/>
    <property type="evidence" value="ECO:0007669"/>
    <property type="project" value="TreeGrafter"/>
</dbReference>
<reference evidence="13" key="1">
    <citation type="submission" date="2018-12" db="EMBL/GenBank/DDBJ databases">
        <title>Genome sequence of Peanibacillus sp.</title>
        <authorList>
            <person name="Subramani G."/>
            <person name="Srinivasan S."/>
            <person name="Kim M.K."/>
        </authorList>
    </citation>
    <scope>NUCLEOTIDE SEQUENCE [LARGE SCALE GENOMIC DNA]</scope>
    <source>
        <strain evidence="13">18JY67-1</strain>
    </source>
</reference>
<dbReference type="GO" id="GO:0006417">
    <property type="term" value="P:regulation of translation"/>
    <property type="evidence" value="ECO:0007669"/>
    <property type="project" value="TreeGrafter"/>
</dbReference>
<protein>
    <recommendedName>
        <fullName evidence="8">Regulator of SigK</fullName>
    </recommendedName>
    <alternativeName>
        <fullName evidence="7">Sigma-K anti-sigma factor RskA</fullName>
    </alternativeName>
</protein>
<evidence type="ECO:0000313" key="13">
    <source>
        <dbReference type="Proteomes" id="UP000272528"/>
    </source>
</evidence>
<proteinExistence type="predicted"/>
<keyword evidence="13" id="KW-1185">Reference proteome</keyword>
<keyword evidence="5 10" id="KW-1133">Transmembrane helix</keyword>
<dbReference type="InterPro" id="IPR018764">
    <property type="entry name" value="RskA_C"/>
</dbReference>
<evidence type="ECO:0000256" key="2">
    <source>
        <dbReference type="ARBA" id="ARBA00004236"/>
    </source>
</evidence>
<name>A0A3Q8X211_9BACL</name>
<dbReference type="KEGG" id="palb:EJC50_02580"/>
<comment type="subcellular location">
    <subcellularLocation>
        <location evidence="2">Cell membrane</location>
    </subcellularLocation>
    <subcellularLocation>
        <location evidence="1">Membrane</location>
        <topology evidence="1">Single-pass membrane protein</topology>
    </subcellularLocation>
</comment>
<keyword evidence="6 10" id="KW-0472">Membrane</keyword>
<dbReference type="PANTHER" id="PTHR37461:SF1">
    <property type="entry name" value="ANTI-SIGMA-K FACTOR RSKA"/>
    <property type="match status" value="1"/>
</dbReference>
<dbReference type="InterPro" id="IPR041916">
    <property type="entry name" value="Anti_sigma_zinc_sf"/>
</dbReference>